<name>A6JU18_RAT</name>
<accession>A6JU18</accession>
<reference evidence="1 2" key="1">
    <citation type="submission" date="2005-09" db="EMBL/GenBank/DDBJ databases">
        <authorList>
            <person name="Mural R.J."/>
            <person name="Li P.W."/>
            <person name="Adams M.D."/>
            <person name="Amanatides P.G."/>
            <person name="Baden-Tillson H."/>
            <person name="Barnstead M."/>
            <person name="Chin S.H."/>
            <person name="Dew I."/>
            <person name="Evans C.A."/>
            <person name="Ferriera S."/>
            <person name="Flanigan M."/>
            <person name="Fosler C."/>
            <person name="Glodek A."/>
            <person name="Gu Z."/>
            <person name="Holt R.A."/>
            <person name="Jennings D."/>
            <person name="Kraft C.L."/>
            <person name="Lu F."/>
            <person name="Nguyen T."/>
            <person name="Nusskern D.R."/>
            <person name="Pfannkoch C.M."/>
            <person name="Sitter C."/>
            <person name="Sutton G.G."/>
            <person name="Venter J.C."/>
            <person name="Wang Z."/>
            <person name="Woodage T."/>
            <person name="Zheng X.H."/>
            <person name="Zhong F."/>
        </authorList>
    </citation>
    <scope>NUCLEOTIDE SEQUENCE [LARGE SCALE GENOMIC DNA]</scope>
    <source>
        <strain>BN</strain>
        <strain evidence="2">Sprague-Dawley</strain>
    </source>
</reference>
<dbReference type="EMBL" id="CH474001">
    <property type="protein sequence ID" value="EDL93280.1"/>
    <property type="molecule type" value="Genomic_DNA"/>
</dbReference>
<dbReference type="Proteomes" id="UP000234681">
    <property type="component" value="Chromosome 3"/>
</dbReference>
<evidence type="ECO:0000313" key="2">
    <source>
        <dbReference type="Proteomes" id="UP000234681"/>
    </source>
</evidence>
<protein>
    <submittedName>
        <fullName evidence="1">RCG45593</fullName>
    </submittedName>
</protein>
<proteinExistence type="predicted"/>
<organism evidence="1 2">
    <name type="scientific">Rattus norvegicus</name>
    <name type="common">Rat</name>
    <dbReference type="NCBI Taxonomy" id="10116"/>
    <lineage>
        <taxon>Eukaryota</taxon>
        <taxon>Metazoa</taxon>
        <taxon>Chordata</taxon>
        <taxon>Craniata</taxon>
        <taxon>Vertebrata</taxon>
        <taxon>Euteleostomi</taxon>
        <taxon>Mammalia</taxon>
        <taxon>Eutheria</taxon>
        <taxon>Euarchontoglires</taxon>
        <taxon>Glires</taxon>
        <taxon>Rodentia</taxon>
        <taxon>Myomorpha</taxon>
        <taxon>Muroidea</taxon>
        <taxon>Muridae</taxon>
        <taxon>Murinae</taxon>
        <taxon>Rattus</taxon>
    </lineage>
</organism>
<dbReference type="AlphaFoldDB" id="A6JU18"/>
<sequence length="54" mass="5673">MLVGGAVCCQSLVTQKIPISNTSSNDSSRIAHFKLAQNTSSSCHWVTGSCSNDT</sequence>
<evidence type="ECO:0000313" key="1">
    <source>
        <dbReference type="EMBL" id="EDL93280.1"/>
    </source>
</evidence>
<gene>
    <name evidence="1" type="ORF">rCG_45593</name>
</gene>